<accession>A0A6A5H6T3</accession>
<sequence length="118" mass="13354">MMVVDVVVDRVVVVDIHQTVVHLRIHIAVVVDILHHHHLLDMVLLVLGLDNLLGTVVVHLHLLGMAVVVDGFDLDRMDRSRHFHIQVVVVAYLHILHSHRMADSDNLNLISNMIIVLT</sequence>
<dbReference type="Proteomes" id="UP000483820">
    <property type="component" value="Chromosome III"/>
</dbReference>
<proteinExistence type="predicted"/>
<dbReference type="RefSeq" id="XP_053587472.1">
    <property type="nucleotide sequence ID" value="XM_053727895.1"/>
</dbReference>
<dbReference type="GeneID" id="78775001"/>
<protein>
    <submittedName>
        <fullName evidence="1">Uncharacterized protein</fullName>
    </submittedName>
</protein>
<dbReference type="KEGG" id="crq:GCK72_010495"/>
<organism evidence="1 2">
    <name type="scientific">Caenorhabditis remanei</name>
    <name type="common">Caenorhabditis vulgaris</name>
    <dbReference type="NCBI Taxonomy" id="31234"/>
    <lineage>
        <taxon>Eukaryota</taxon>
        <taxon>Metazoa</taxon>
        <taxon>Ecdysozoa</taxon>
        <taxon>Nematoda</taxon>
        <taxon>Chromadorea</taxon>
        <taxon>Rhabditida</taxon>
        <taxon>Rhabditina</taxon>
        <taxon>Rhabditomorpha</taxon>
        <taxon>Rhabditoidea</taxon>
        <taxon>Rhabditidae</taxon>
        <taxon>Peloderinae</taxon>
        <taxon>Caenorhabditis</taxon>
    </lineage>
</organism>
<dbReference type="AlphaFoldDB" id="A0A6A5H6T3"/>
<comment type="caution">
    <text evidence="1">The sequence shown here is derived from an EMBL/GenBank/DDBJ whole genome shotgun (WGS) entry which is preliminary data.</text>
</comment>
<dbReference type="CTD" id="78775001"/>
<gene>
    <name evidence="1" type="ORF">GCK72_010495</name>
</gene>
<reference evidence="1 2" key="1">
    <citation type="submission" date="2019-12" db="EMBL/GenBank/DDBJ databases">
        <title>Chromosome-level assembly of the Caenorhabditis remanei genome.</title>
        <authorList>
            <person name="Teterina A.A."/>
            <person name="Willis J.H."/>
            <person name="Phillips P.C."/>
        </authorList>
    </citation>
    <scope>NUCLEOTIDE SEQUENCE [LARGE SCALE GENOMIC DNA]</scope>
    <source>
        <strain evidence="1 2">PX506</strain>
        <tissue evidence="1">Whole organism</tissue>
    </source>
</reference>
<dbReference type="EMBL" id="WUAV01000003">
    <property type="protein sequence ID" value="KAF1762233.1"/>
    <property type="molecule type" value="Genomic_DNA"/>
</dbReference>
<name>A0A6A5H6T3_CAERE</name>
<evidence type="ECO:0000313" key="1">
    <source>
        <dbReference type="EMBL" id="KAF1762233.1"/>
    </source>
</evidence>
<evidence type="ECO:0000313" key="2">
    <source>
        <dbReference type="Proteomes" id="UP000483820"/>
    </source>
</evidence>